<evidence type="ECO:0000313" key="2">
    <source>
        <dbReference type="EnsemblMetazoa" id="ASIC016951-PA"/>
    </source>
</evidence>
<dbReference type="EMBL" id="ATLV01023345">
    <property type="status" value="NOT_ANNOTATED_CDS"/>
    <property type="molecule type" value="Genomic_DNA"/>
</dbReference>
<dbReference type="EnsemblMetazoa" id="ASIC016951-RA">
    <property type="protein sequence ID" value="ASIC016951-PA"/>
    <property type="gene ID" value="ASIC016951"/>
</dbReference>
<evidence type="ECO:0000313" key="3">
    <source>
        <dbReference type="Proteomes" id="UP000030765"/>
    </source>
</evidence>
<dbReference type="VEuPathDB" id="VectorBase:ASIC016951"/>
<sequence>MGTVALSLGQGGGGGGAAGDAILIITPRVESLSSGKSVYNPEIRKPANRKPFNVASSPNTGGYLHLLQRVE</sequence>
<gene>
    <name evidence="1" type="ORF">ZHAS_00016951</name>
</gene>
<keyword evidence="3" id="KW-1185">Reference proteome</keyword>
<proteinExistence type="predicted"/>
<protein>
    <submittedName>
        <fullName evidence="1 2">Uncharacterized protein</fullName>
    </submittedName>
</protein>
<name>A0A084WFF7_ANOSI</name>
<evidence type="ECO:0000313" key="1">
    <source>
        <dbReference type="EMBL" id="KFB48951.1"/>
    </source>
</evidence>
<dbReference type="AlphaFoldDB" id="A0A084WFF7"/>
<organism evidence="1">
    <name type="scientific">Anopheles sinensis</name>
    <name type="common">Mosquito</name>
    <dbReference type="NCBI Taxonomy" id="74873"/>
    <lineage>
        <taxon>Eukaryota</taxon>
        <taxon>Metazoa</taxon>
        <taxon>Ecdysozoa</taxon>
        <taxon>Arthropoda</taxon>
        <taxon>Hexapoda</taxon>
        <taxon>Insecta</taxon>
        <taxon>Pterygota</taxon>
        <taxon>Neoptera</taxon>
        <taxon>Endopterygota</taxon>
        <taxon>Diptera</taxon>
        <taxon>Nematocera</taxon>
        <taxon>Culicoidea</taxon>
        <taxon>Culicidae</taxon>
        <taxon>Anophelinae</taxon>
        <taxon>Anopheles</taxon>
    </lineage>
</organism>
<reference evidence="2" key="2">
    <citation type="submission" date="2020-05" db="UniProtKB">
        <authorList>
            <consortium name="EnsemblMetazoa"/>
        </authorList>
    </citation>
    <scope>IDENTIFICATION</scope>
</reference>
<dbReference type="Proteomes" id="UP000030765">
    <property type="component" value="Unassembled WGS sequence"/>
</dbReference>
<dbReference type="EMBL" id="KE525342">
    <property type="protein sequence ID" value="KFB48951.1"/>
    <property type="molecule type" value="Genomic_DNA"/>
</dbReference>
<accession>A0A084WFF7</accession>
<reference evidence="1 3" key="1">
    <citation type="journal article" date="2014" name="BMC Genomics">
        <title>Genome sequence of Anopheles sinensis provides insight into genetics basis of mosquito competence for malaria parasites.</title>
        <authorList>
            <person name="Zhou D."/>
            <person name="Zhang D."/>
            <person name="Ding G."/>
            <person name="Shi L."/>
            <person name="Hou Q."/>
            <person name="Ye Y."/>
            <person name="Xu Y."/>
            <person name="Zhou H."/>
            <person name="Xiong C."/>
            <person name="Li S."/>
            <person name="Yu J."/>
            <person name="Hong S."/>
            <person name="Yu X."/>
            <person name="Zou P."/>
            <person name="Chen C."/>
            <person name="Chang X."/>
            <person name="Wang W."/>
            <person name="Lv Y."/>
            <person name="Sun Y."/>
            <person name="Ma L."/>
            <person name="Shen B."/>
            <person name="Zhu C."/>
        </authorList>
    </citation>
    <scope>NUCLEOTIDE SEQUENCE [LARGE SCALE GENOMIC DNA]</scope>
</reference>